<dbReference type="Pfam" id="PF03459">
    <property type="entry name" value="TOBE"/>
    <property type="match status" value="1"/>
</dbReference>
<evidence type="ECO:0000259" key="7">
    <source>
        <dbReference type="PROSITE" id="PS51866"/>
    </source>
</evidence>
<keyword evidence="3" id="KW-0547">Nucleotide-binding</keyword>
<dbReference type="InterPro" id="IPR003439">
    <property type="entry name" value="ABC_transporter-like_ATP-bd"/>
</dbReference>
<organism evidence="8 9">
    <name type="scientific">Ornithinibacter aureus</name>
    <dbReference type="NCBI Taxonomy" id="622664"/>
    <lineage>
        <taxon>Bacteria</taxon>
        <taxon>Bacillati</taxon>
        <taxon>Actinomycetota</taxon>
        <taxon>Actinomycetes</taxon>
        <taxon>Micrococcales</taxon>
        <taxon>Intrasporangiaceae</taxon>
        <taxon>Ornithinibacter</taxon>
    </lineage>
</organism>
<gene>
    <name evidence="8" type="ORF">GCM10023153_10610</name>
</gene>
<feature type="domain" description="ABC transporter" evidence="6">
    <location>
        <begin position="3"/>
        <end position="241"/>
    </location>
</feature>
<dbReference type="InterPro" id="IPR008995">
    <property type="entry name" value="Mo/tungstate-bd_C_term_dom"/>
</dbReference>
<dbReference type="RefSeq" id="WP_159903072.1">
    <property type="nucleotide sequence ID" value="NZ_BAABFX010000020.1"/>
</dbReference>
<evidence type="ECO:0000259" key="6">
    <source>
        <dbReference type="PROSITE" id="PS50893"/>
    </source>
</evidence>
<sequence>MTGGAAGLVVDGLIERGSFSLRLRAAVEPGEVVAVLGPNGAGKSTLLRALAGLVELTDGSIRLDGAVLDDAATDTWVPPEQRPVGIVFQDYRLFPHLDVLDNIAFAPRSTGASRAASRATAREWVGRLGLTDLAHHRPGQLSGGQAQRVALARSLAADPRLLLLDEPLAALDARTRLDVRTALRAHLEQFTGPVVVVTHDPIDAMVIADRIIVIEQGRVVQEGTPAQVARHPATDYVARLVGLNLYAGTRDTASAVVNLDGGGTLTVSPTPGTDAEARRLLVALPPAAVSLFTTPVENTSARNVWTGAVTGIELLGDRVRVEVTGAPSCLVDITPAALADLGLERGTRVWLTAKATETIAYPA</sequence>
<comment type="caution">
    <text evidence="8">The sequence shown here is derived from an EMBL/GenBank/DDBJ whole genome shotgun (WGS) entry which is preliminary data.</text>
</comment>
<evidence type="ECO:0000256" key="2">
    <source>
        <dbReference type="ARBA" id="ARBA00022505"/>
    </source>
</evidence>
<dbReference type="SUPFAM" id="SSF50331">
    <property type="entry name" value="MOP-like"/>
    <property type="match status" value="1"/>
</dbReference>
<dbReference type="InterPro" id="IPR027417">
    <property type="entry name" value="P-loop_NTPase"/>
</dbReference>
<dbReference type="InterPro" id="IPR017871">
    <property type="entry name" value="ABC_transporter-like_CS"/>
</dbReference>
<evidence type="ECO:0000313" key="9">
    <source>
        <dbReference type="Proteomes" id="UP001500390"/>
    </source>
</evidence>
<evidence type="ECO:0000313" key="8">
    <source>
        <dbReference type="EMBL" id="GAA4392022.1"/>
    </source>
</evidence>
<dbReference type="PROSITE" id="PS50893">
    <property type="entry name" value="ABC_TRANSPORTER_2"/>
    <property type="match status" value="1"/>
</dbReference>
<name>A0ABP8JKW0_9MICO</name>
<dbReference type="InterPro" id="IPR005116">
    <property type="entry name" value="Transp-assoc_OB_typ1"/>
</dbReference>
<dbReference type="SUPFAM" id="SSF52540">
    <property type="entry name" value="P-loop containing nucleoside triphosphate hydrolases"/>
    <property type="match status" value="1"/>
</dbReference>
<keyword evidence="9" id="KW-1185">Reference proteome</keyword>
<reference evidence="9" key="1">
    <citation type="journal article" date="2019" name="Int. J. Syst. Evol. Microbiol.">
        <title>The Global Catalogue of Microorganisms (GCM) 10K type strain sequencing project: providing services to taxonomists for standard genome sequencing and annotation.</title>
        <authorList>
            <consortium name="The Broad Institute Genomics Platform"/>
            <consortium name="The Broad Institute Genome Sequencing Center for Infectious Disease"/>
            <person name="Wu L."/>
            <person name="Ma J."/>
        </authorList>
    </citation>
    <scope>NUCLEOTIDE SEQUENCE [LARGE SCALE GENOMIC DNA]</scope>
    <source>
        <strain evidence="9">JCM 17738</strain>
    </source>
</reference>
<dbReference type="SMART" id="SM00382">
    <property type="entry name" value="AAA"/>
    <property type="match status" value="1"/>
</dbReference>
<dbReference type="GO" id="GO:0005524">
    <property type="term" value="F:ATP binding"/>
    <property type="evidence" value="ECO:0007669"/>
    <property type="project" value="UniProtKB-KW"/>
</dbReference>
<accession>A0ABP8JKW0</accession>
<dbReference type="Proteomes" id="UP001500390">
    <property type="component" value="Unassembled WGS sequence"/>
</dbReference>
<protein>
    <submittedName>
        <fullName evidence="8">ABC transporter ATP-binding protein</fullName>
    </submittedName>
</protein>
<evidence type="ECO:0000256" key="3">
    <source>
        <dbReference type="ARBA" id="ARBA00022741"/>
    </source>
</evidence>
<proteinExistence type="predicted"/>
<dbReference type="PANTHER" id="PTHR42781">
    <property type="entry name" value="SPERMIDINE/PUTRESCINE IMPORT ATP-BINDING PROTEIN POTA"/>
    <property type="match status" value="1"/>
</dbReference>
<dbReference type="InterPro" id="IPR004606">
    <property type="entry name" value="Mop_domain"/>
</dbReference>
<dbReference type="InterPro" id="IPR050093">
    <property type="entry name" value="ABC_SmlMolc_Importer"/>
</dbReference>
<evidence type="ECO:0000256" key="4">
    <source>
        <dbReference type="ARBA" id="ARBA00022840"/>
    </source>
</evidence>
<keyword evidence="1" id="KW-0813">Transport</keyword>
<dbReference type="Pfam" id="PF00005">
    <property type="entry name" value="ABC_tran"/>
    <property type="match status" value="1"/>
</dbReference>
<dbReference type="InterPro" id="IPR003593">
    <property type="entry name" value="AAA+_ATPase"/>
</dbReference>
<feature type="domain" description="Mop" evidence="7">
    <location>
        <begin position="298"/>
        <end position="362"/>
    </location>
</feature>
<dbReference type="PROSITE" id="PS51866">
    <property type="entry name" value="MOP"/>
    <property type="match status" value="1"/>
</dbReference>
<keyword evidence="2 5" id="KW-0500">Molybdenum</keyword>
<evidence type="ECO:0000256" key="1">
    <source>
        <dbReference type="ARBA" id="ARBA00022448"/>
    </source>
</evidence>
<dbReference type="PANTHER" id="PTHR42781:SF4">
    <property type="entry name" value="SPERMIDINE_PUTRESCINE IMPORT ATP-BINDING PROTEIN POTA"/>
    <property type="match status" value="1"/>
</dbReference>
<dbReference type="PROSITE" id="PS00211">
    <property type="entry name" value="ABC_TRANSPORTER_1"/>
    <property type="match status" value="1"/>
</dbReference>
<dbReference type="Gene3D" id="3.40.50.300">
    <property type="entry name" value="P-loop containing nucleotide triphosphate hydrolases"/>
    <property type="match status" value="1"/>
</dbReference>
<keyword evidence="4 8" id="KW-0067">ATP-binding</keyword>
<dbReference type="EMBL" id="BAABFX010000020">
    <property type="protein sequence ID" value="GAA4392022.1"/>
    <property type="molecule type" value="Genomic_DNA"/>
</dbReference>
<evidence type="ECO:0000256" key="5">
    <source>
        <dbReference type="PROSITE-ProRule" id="PRU01213"/>
    </source>
</evidence>
<dbReference type="Gene3D" id="2.40.50.100">
    <property type="match status" value="1"/>
</dbReference>